<dbReference type="EMBL" id="PUIN01000002">
    <property type="protein sequence ID" value="PQP05592.1"/>
    <property type="molecule type" value="Genomic_DNA"/>
</dbReference>
<gene>
    <name evidence="2" type="ORF">C5612_02835</name>
</gene>
<protein>
    <recommendedName>
        <fullName evidence="4">Toxin</fullName>
    </recommendedName>
</protein>
<reference evidence="2 3" key="1">
    <citation type="submission" date="2018-02" db="EMBL/GenBank/DDBJ databases">
        <title>Draft genome sequencing of Pseudomonas frederiksbergensis 11-D3.</title>
        <authorList>
            <person name="Zheng B.-X."/>
        </authorList>
    </citation>
    <scope>NUCLEOTIDE SEQUENCE [LARGE SCALE GENOMIC DNA]</scope>
    <source>
        <strain evidence="2 3">11-D3</strain>
    </source>
</reference>
<sequence length="989" mass="110986">MDDIPVVNTPADNKKSSLIDTLTETYAPDGKSKEFAELFKAAPEITSVFDITGMTEAAFKDRLANAINNDETLKAHAESIDTGALYSDARCYAAQISHLYREQRTSDGTAQDQWHPLGIRAVEKQGPTYTHQFKENWNDACRNDSIAAIDSPVAYLRALYRFALQLESSASSSADEKANRITLAKRRPDLADLSIDQQSTFTAQPMLGIVNAILDQNIQEALKTTDDKGKSTYDVLAQRYYPFALPYEFFHRQCLLGLNADKPTLGELNYLASEYLPVTQHYGSLFGMVQNASSDRAQRLMSGLGPKQQALLTELPWAQKLVSDPTLAKLPRAELSTQKDDYWKKIYGTASISDLKKIPTFLERTELEAEQLEALLAQGKHAPNTSVHYLLSPPYTQPYGARYVNGPLATTETSMSLDREKSPGVIANVTEDQLERLHRMIRLQRWLNIPFSELDSLLCSAFEWKRPRNARMQLDSDTLRALGVYRYLNRKYSLTAEEFAALLHQVSPCATGNNIALFDKVFNQARVFDTPLKLDGRVFRADNSDPVSHTILQHLSISLGLPLTEDSLLRVVKNTQKYLGSLKCDLRTLSSIYRQARIARMFGLSISESSTLANLLGGERISRSMATGDELLDILMQLDWITRWVKESAYDIPMLQRVLELQTGGDYPLGDLQQYLTQFMADARMSVVTAQELATLVLPEKVDWRAALDKPLLDGKGLVQDFAPTIKDDVPKKLADELSKVIDDEAFELDKDSGKNRKLKDESKQKLKKLLLQAHDRQQHLIEAFLQETFLLPMNCAKDVVIWANTSVHQILTAALGSKNPHELARTLHPLLRHTEAAVRLQLSNKALRALLNTARWLDTPDGQLRLSLKTLYLFDRFNHFMSAYQQPEENLLSYLEFANFSNHETSAVNERLAQLLNWTAAEVIVLTSQLPFRRAQTIKDIDWVMRCHSACKATGLGTTALLGAAALDNNSSTAQWKTVGEAIIAASH</sequence>
<proteinExistence type="predicted"/>
<dbReference type="InterPro" id="IPR018003">
    <property type="entry name" value="Insecticidal_toxin/plasmid_vir"/>
</dbReference>
<dbReference type="RefSeq" id="WP_105339976.1">
    <property type="nucleotide sequence ID" value="NZ_PUIN01000002.1"/>
</dbReference>
<evidence type="ECO:0000256" key="1">
    <source>
        <dbReference type="ARBA" id="ARBA00023026"/>
    </source>
</evidence>
<evidence type="ECO:0008006" key="4">
    <source>
        <dbReference type="Google" id="ProtNLM"/>
    </source>
</evidence>
<name>A0A2S8HTT3_9PSED</name>
<evidence type="ECO:0000313" key="2">
    <source>
        <dbReference type="EMBL" id="PQP05592.1"/>
    </source>
</evidence>
<accession>A0A2S8HTT3</accession>
<evidence type="ECO:0000313" key="3">
    <source>
        <dbReference type="Proteomes" id="UP000239687"/>
    </source>
</evidence>
<dbReference type="AlphaFoldDB" id="A0A2S8HTT3"/>
<dbReference type="Pfam" id="PF03538">
    <property type="entry name" value="VRP1"/>
    <property type="match status" value="1"/>
</dbReference>
<comment type="caution">
    <text evidence="2">The sequence shown here is derived from an EMBL/GenBank/DDBJ whole genome shotgun (WGS) entry which is preliminary data.</text>
</comment>
<keyword evidence="1" id="KW-0843">Virulence</keyword>
<dbReference type="Proteomes" id="UP000239687">
    <property type="component" value="Unassembled WGS sequence"/>
</dbReference>
<organism evidence="2 3">
    <name type="scientific">Pseudomonas frederiksbergensis</name>
    <dbReference type="NCBI Taxonomy" id="104087"/>
    <lineage>
        <taxon>Bacteria</taxon>
        <taxon>Pseudomonadati</taxon>
        <taxon>Pseudomonadota</taxon>
        <taxon>Gammaproteobacteria</taxon>
        <taxon>Pseudomonadales</taxon>
        <taxon>Pseudomonadaceae</taxon>
        <taxon>Pseudomonas</taxon>
    </lineage>
</organism>